<dbReference type="AlphaFoldDB" id="A0A0V0GTI7"/>
<proteinExistence type="predicted"/>
<sequence>MYVFPLPLTYPAFNALNQICSFCQVGVEFTLDGCIGCVILVVVGVELRKLTKAVFPIDTSRNVYIFYQVVGVELRKLTLQVNHPT</sequence>
<dbReference type="EMBL" id="GEDG01031385">
    <property type="protein sequence ID" value="JAP11404.1"/>
    <property type="molecule type" value="Transcribed_RNA"/>
</dbReference>
<organism evidence="1">
    <name type="scientific">Solanum chacoense</name>
    <name type="common">Chaco potato</name>
    <dbReference type="NCBI Taxonomy" id="4108"/>
    <lineage>
        <taxon>Eukaryota</taxon>
        <taxon>Viridiplantae</taxon>
        <taxon>Streptophyta</taxon>
        <taxon>Embryophyta</taxon>
        <taxon>Tracheophyta</taxon>
        <taxon>Spermatophyta</taxon>
        <taxon>Magnoliopsida</taxon>
        <taxon>eudicotyledons</taxon>
        <taxon>Gunneridae</taxon>
        <taxon>Pentapetalae</taxon>
        <taxon>asterids</taxon>
        <taxon>lamiids</taxon>
        <taxon>Solanales</taxon>
        <taxon>Solanaceae</taxon>
        <taxon>Solanoideae</taxon>
        <taxon>Solaneae</taxon>
        <taxon>Solanum</taxon>
    </lineage>
</organism>
<accession>A0A0V0GTI7</accession>
<evidence type="ECO:0000313" key="1">
    <source>
        <dbReference type="EMBL" id="JAP11404.1"/>
    </source>
</evidence>
<name>A0A0V0GTI7_SOLCH</name>
<reference evidence="1" key="1">
    <citation type="submission" date="2015-12" db="EMBL/GenBank/DDBJ databases">
        <title>Gene expression during late stages of embryo sac development: a critical building block for successful pollen-pistil interactions.</title>
        <authorList>
            <person name="Liu Y."/>
            <person name="Joly V."/>
            <person name="Sabar M."/>
            <person name="Matton D.P."/>
        </authorList>
    </citation>
    <scope>NUCLEOTIDE SEQUENCE</scope>
</reference>
<protein>
    <submittedName>
        <fullName evidence="1">Putative ovule protein</fullName>
    </submittedName>
</protein>